<evidence type="ECO:0000313" key="4">
    <source>
        <dbReference type="Proteomes" id="UP000291289"/>
    </source>
</evidence>
<dbReference type="EMBL" id="RXLP01000019">
    <property type="protein sequence ID" value="TCD54284.1"/>
    <property type="molecule type" value="Genomic_DNA"/>
</dbReference>
<dbReference type="OrthoDB" id="3232399at2"/>
<reference evidence="3 4" key="1">
    <citation type="submission" date="2018-12" db="EMBL/GenBank/DDBJ databases">
        <title>Alloscrdovia theropitheci sp. nov: a novel taxon from the feces of the bleeding-herat monkey (Theropithecus geleda).</title>
        <authorList>
            <person name="Modesto M."/>
        </authorList>
    </citation>
    <scope>NUCLEOTIDE SEQUENCE [LARGE SCALE GENOMIC DNA]</scope>
    <source>
        <strain evidence="3 4">GLDI4/2</strain>
    </source>
</reference>
<dbReference type="AlphaFoldDB" id="A0A4R0QPV5"/>
<protein>
    <recommendedName>
        <fullName evidence="5">Protein kinase domain-containing protein</fullName>
    </recommendedName>
</protein>
<keyword evidence="4" id="KW-1185">Reference proteome</keyword>
<evidence type="ECO:0000256" key="1">
    <source>
        <dbReference type="SAM" id="MobiDB-lite"/>
    </source>
</evidence>
<sequence length="741" mass="80862">MNFSVGDVLLDRFRLVEVLRDEPSFSVWIAHDSTLGRSCQIFVVANSTIISRVNAAASALALSQDPHFTRVLHLYRDGEVCVIVSDADSGITIRDYLTHSREDHEEYPLTTQAARSIIGEVTEICKNLDDNNQAHYCLDDITVRLTEDRVILANFPISAALLPPTAPRLQATNHDVESVMVYQIAALAFELLTGTAYTSLLATHGRKMLQEANAPADLELICTRGLGLPDSKGRTPVPLVTLLEMSFLLDEYEPLHELAKHPQIHINLTGEPTSAPSIMQAVLRRVDAKAIAPIPRSLRENPDVNSDKESFQQWSASELIFSGNGPIDITKPDTSTDLFHALGELDATKLERVYDPYDFNDYVDSDTRTEGMNTQAIRIAAQNSIASENSSTSPTAEGANTPQDSIATGSFGTSSRVSQDNSHNNVSRETSIYEPQTEVIPPSFAPRANQKRNTSSPQISSQSLLSQEQVSESAHTSHNPFEQLWKRALPLLRTRAAAITGVLVILLVLVIVAVYSLTAGRNSFNGNSDPWSQISQETVRFPGQENNKGSNEPAANDSKQADTKDAQKESASGDDSSQSQESSSQDNKQNASSSKKSAPSFDDNAIRAQKLPREKSVSAVPTPAGTGNSTVITPRGYTYLERPGGVRGWGYSFAFDQPTTIWRMEIGNQTGGGQVHVYSDPTTDDPRSGTEVASFSFASNGQPTNVIFKKPVTATTFVVWIDGTDATTLPQVIRLTHYAFY</sequence>
<dbReference type="InterPro" id="IPR011009">
    <property type="entry name" value="Kinase-like_dom_sf"/>
</dbReference>
<accession>A0A4R0QPV5</accession>
<keyword evidence="2" id="KW-1133">Transmembrane helix</keyword>
<feature type="transmembrane region" description="Helical" evidence="2">
    <location>
        <begin position="496"/>
        <end position="517"/>
    </location>
</feature>
<keyword evidence="2" id="KW-0812">Transmembrane</keyword>
<organism evidence="3 4">
    <name type="scientific">Alloscardovia theropitheci</name>
    <dbReference type="NCBI Taxonomy" id="2496842"/>
    <lineage>
        <taxon>Bacteria</taxon>
        <taxon>Bacillati</taxon>
        <taxon>Actinomycetota</taxon>
        <taxon>Actinomycetes</taxon>
        <taxon>Bifidobacteriales</taxon>
        <taxon>Bifidobacteriaceae</taxon>
        <taxon>Alloscardovia</taxon>
    </lineage>
</organism>
<feature type="region of interest" description="Disordered" evidence="1">
    <location>
        <begin position="382"/>
        <end position="479"/>
    </location>
</feature>
<gene>
    <name evidence="3" type="ORF">EJ419_04405</name>
</gene>
<feature type="compositionally biased region" description="Polar residues" evidence="1">
    <location>
        <begin position="382"/>
        <end position="434"/>
    </location>
</feature>
<evidence type="ECO:0000313" key="3">
    <source>
        <dbReference type="EMBL" id="TCD54284.1"/>
    </source>
</evidence>
<keyword evidence="2" id="KW-0472">Membrane</keyword>
<feature type="compositionally biased region" description="Low complexity" evidence="1">
    <location>
        <begin position="573"/>
        <end position="600"/>
    </location>
</feature>
<dbReference type="SUPFAM" id="SSF56112">
    <property type="entry name" value="Protein kinase-like (PK-like)"/>
    <property type="match status" value="1"/>
</dbReference>
<feature type="compositionally biased region" description="Low complexity" evidence="1">
    <location>
        <begin position="455"/>
        <end position="473"/>
    </location>
</feature>
<comment type="caution">
    <text evidence="3">The sequence shown here is derived from an EMBL/GenBank/DDBJ whole genome shotgun (WGS) entry which is preliminary data.</text>
</comment>
<dbReference type="RefSeq" id="WP_131283984.1">
    <property type="nucleotide sequence ID" value="NZ_RXLP01000019.1"/>
</dbReference>
<proteinExistence type="predicted"/>
<feature type="compositionally biased region" description="Basic and acidic residues" evidence="1">
    <location>
        <begin position="559"/>
        <end position="568"/>
    </location>
</feature>
<name>A0A4R0QPV5_9BIFI</name>
<dbReference type="Proteomes" id="UP000291289">
    <property type="component" value="Unassembled WGS sequence"/>
</dbReference>
<evidence type="ECO:0008006" key="5">
    <source>
        <dbReference type="Google" id="ProtNLM"/>
    </source>
</evidence>
<feature type="region of interest" description="Disordered" evidence="1">
    <location>
        <begin position="542"/>
        <end position="629"/>
    </location>
</feature>
<evidence type="ECO:0000256" key="2">
    <source>
        <dbReference type="SAM" id="Phobius"/>
    </source>
</evidence>